<comment type="subcellular location">
    <subcellularLocation>
        <location evidence="1">Cytoplasm</location>
        <location evidence="1">Cytoskeleton</location>
    </subcellularLocation>
</comment>
<proteinExistence type="inferred from homology"/>
<evidence type="ECO:0000256" key="4">
    <source>
        <dbReference type="ARBA" id="ARBA00022490"/>
    </source>
</evidence>
<evidence type="ECO:0000256" key="7">
    <source>
        <dbReference type="ARBA" id="ARBA00022840"/>
    </source>
</evidence>
<dbReference type="GO" id="GO:0007018">
    <property type="term" value="P:microtubule-based movement"/>
    <property type="evidence" value="ECO:0007669"/>
    <property type="project" value="InterPro"/>
</dbReference>
<dbReference type="GO" id="GO:0035974">
    <property type="term" value="C:meiotic spindle pole body"/>
    <property type="evidence" value="ECO:0007669"/>
    <property type="project" value="TreeGrafter"/>
</dbReference>
<keyword evidence="7" id="KW-0067">ATP-binding</keyword>
<dbReference type="GO" id="GO:0000226">
    <property type="term" value="P:microtubule cytoskeleton organization"/>
    <property type="evidence" value="ECO:0007669"/>
    <property type="project" value="TreeGrafter"/>
</dbReference>
<evidence type="ECO:0000256" key="10">
    <source>
        <dbReference type="ARBA" id="ARBA00023212"/>
    </source>
</evidence>
<dbReference type="GO" id="GO:0005868">
    <property type="term" value="C:cytoplasmic dynein complex"/>
    <property type="evidence" value="ECO:0007669"/>
    <property type="project" value="InterPro"/>
</dbReference>
<comment type="caution">
    <text evidence="11">The sequence shown here is derived from an EMBL/GenBank/DDBJ whole genome shotgun (WGS) entry which is preliminary data.</text>
</comment>
<dbReference type="GO" id="GO:0005524">
    <property type="term" value="F:ATP binding"/>
    <property type="evidence" value="ECO:0007669"/>
    <property type="project" value="UniProtKB-KW"/>
</dbReference>
<name>A0A433PG96_9FUNG</name>
<dbReference type="Proteomes" id="UP000274822">
    <property type="component" value="Unassembled WGS sequence"/>
</dbReference>
<dbReference type="InterPro" id="IPR008467">
    <property type="entry name" value="Dynein1_light_intermed_chain"/>
</dbReference>
<keyword evidence="5" id="KW-0493">Microtubule</keyword>
<dbReference type="PANTHER" id="PTHR12688:SF0">
    <property type="entry name" value="DYNEIN LIGHT INTERMEDIATE CHAIN"/>
    <property type="match status" value="1"/>
</dbReference>
<evidence type="ECO:0000256" key="2">
    <source>
        <dbReference type="ARBA" id="ARBA00006831"/>
    </source>
</evidence>
<accession>A0A433PG96</accession>
<keyword evidence="4" id="KW-0963">Cytoplasm</keyword>
<dbReference type="SUPFAM" id="SSF52540">
    <property type="entry name" value="P-loop containing nucleoside triphosphate hydrolases"/>
    <property type="match status" value="1"/>
</dbReference>
<reference evidence="11 12" key="1">
    <citation type="journal article" date="2018" name="New Phytol.">
        <title>Phylogenomics of Endogonaceae and evolution of mycorrhizas within Mucoromycota.</title>
        <authorList>
            <person name="Chang Y."/>
            <person name="Desiro A."/>
            <person name="Na H."/>
            <person name="Sandor L."/>
            <person name="Lipzen A."/>
            <person name="Clum A."/>
            <person name="Barry K."/>
            <person name="Grigoriev I.V."/>
            <person name="Martin F.M."/>
            <person name="Stajich J.E."/>
            <person name="Smith M.E."/>
            <person name="Bonito G."/>
            <person name="Spatafora J.W."/>
        </authorList>
    </citation>
    <scope>NUCLEOTIDE SEQUENCE [LARGE SCALE GENOMIC DNA]</scope>
    <source>
        <strain evidence="11 12">AD002</strain>
    </source>
</reference>
<evidence type="ECO:0000313" key="12">
    <source>
        <dbReference type="Proteomes" id="UP000274822"/>
    </source>
</evidence>
<sequence length="276" mass="30455">MFIPPISLSTGDPHCGKSTLIHHLRHDPGHNVSVLENGNNPVGNLASSHQVTVQSNPLTKSSAVFPEDLDDEKANELALSFTYVDVQDEENEDTIARLGLYQLSLAHPSYQSLLKFALNSSTLPDSLVVILLDWSRPWTFVETLERWIALLERQIDDVCREGKVPGSDSAWAKGRAVVDELKERSGFTMAPSTSMTYGASSGSIPSTPVMTAQHTTTEQVTLPLGPGTLTKNLGIPLVIVCCKSDSLNQLERTQDYKEERFDYIQQTLRTLCLKCE</sequence>
<keyword evidence="12" id="KW-1185">Reference proteome</keyword>
<evidence type="ECO:0000256" key="5">
    <source>
        <dbReference type="ARBA" id="ARBA00022701"/>
    </source>
</evidence>
<dbReference type="PANTHER" id="PTHR12688">
    <property type="entry name" value="DYNEIN LIGHT INTERMEDIATE CHAIN"/>
    <property type="match status" value="1"/>
</dbReference>
<organism evidence="11 12">
    <name type="scientific">Jimgerdemannia flammicorona</name>
    <dbReference type="NCBI Taxonomy" id="994334"/>
    <lineage>
        <taxon>Eukaryota</taxon>
        <taxon>Fungi</taxon>
        <taxon>Fungi incertae sedis</taxon>
        <taxon>Mucoromycota</taxon>
        <taxon>Mucoromycotina</taxon>
        <taxon>Endogonomycetes</taxon>
        <taxon>Endogonales</taxon>
        <taxon>Endogonaceae</taxon>
        <taxon>Jimgerdemannia</taxon>
    </lineage>
</organism>
<keyword evidence="3" id="KW-0813">Transport</keyword>
<comment type="similarity">
    <text evidence="2">Belongs to the dynein light intermediate chain family.</text>
</comment>
<dbReference type="GO" id="GO:0045504">
    <property type="term" value="F:dynein heavy chain binding"/>
    <property type="evidence" value="ECO:0007669"/>
    <property type="project" value="TreeGrafter"/>
</dbReference>
<dbReference type="GO" id="GO:0005874">
    <property type="term" value="C:microtubule"/>
    <property type="evidence" value="ECO:0007669"/>
    <property type="project" value="UniProtKB-KW"/>
</dbReference>
<evidence type="ECO:0000256" key="9">
    <source>
        <dbReference type="ARBA" id="ARBA00023175"/>
    </source>
</evidence>
<evidence type="ECO:0000256" key="3">
    <source>
        <dbReference type="ARBA" id="ARBA00022448"/>
    </source>
</evidence>
<dbReference type="InterPro" id="IPR027417">
    <property type="entry name" value="P-loop_NTPase"/>
</dbReference>
<dbReference type="InterPro" id="IPR022780">
    <property type="entry name" value="Dynein_light_int_chain"/>
</dbReference>
<keyword evidence="8" id="KW-0243">Dynein</keyword>
<protein>
    <submittedName>
        <fullName evidence="11">Dynein light intermediate chain-domain-containing protein</fullName>
    </submittedName>
</protein>
<gene>
    <name evidence="11" type="ORF">BC938DRAFT_476537</name>
</gene>
<dbReference type="EMBL" id="RBNJ01024069">
    <property type="protein sequence ID" value="RUS16573.1"/>
    <property type="molecule type" value="Genomic_DNA"/>
</dbReference>
<evidence type="ECO:0000313" key="11">
    <source>
        <dbReference type="EMBL" id="RUS16573.1"/>
    </source>
</evidence>
<dbReference type="Pfam" id="PF05783">
    <property type="entry name" value="DLIC"/>
    <property type="match status" value="1"/>
</dbReference>
<keyword evidence="9" id="KW-0505">Motor protein</keyword>
<keyword evidence="10" id="KW-0206">Cytoskeleton</keyword>
<evidence type="ECO:0000256" key="1">
    <source>
        <dbReference type="ARBA" id="ARBA00004245"/>
    </source>
</evidence>
<evidence type="ECO:0000256" key="8">
    <source>
        <dbReference type="ARBA" id="ARBA00023017"/>
    </source>
</evidence>
<evidence type="ECO:0000256" key="6">
    <source>
        <dbReference type="ARBA" id="ARBA00022741"/>
    </source>
</evidence>
<keyword evidence="6" id="KW-0547">Nucleotide-binding</keyword>
<dbReference type="AlphaFoldDB" id="A0A433PG96"/>